<gene>
    <name evidence="1" type="ORF">HYALB_00006258</name>
</gene>
<comment type="caution">
    <text evidence="1">The sequence shown here is derived from an EMBL/GenBank/DDBJ whole genome shotgun (WGS) entry which is preliminary data.</text>
</comment>
<dbReference type="EMBL" id="CAJVRM010000734">
    <property type="protein sequence ID" value="CAG8983689.1"/>
    <property type="molecule type" value="Genomic_DNA"/>
</dbReference>
<proteinExistence type="predicted"/>
<accession>A0A9N9LZ21</accession>
<organism evidence="1 2">
    <name type="scientific">Hymenoscyphus albidus</name>
    <dbReference type="NCBI Taxonomy" id="595503"/>
    <lineage>
        <taxon>Eukaryota</taxon>
        <taxon>Fungi</taxon>
        <taxon>Dikarya</taxon>
        <taxon>Ascomycota</taxon>
        <taxon>Pezizomycotina</taxon>
        <taxon>Leotiomycetes</taxon>
        <taxon>Helotiales</taxon>
        <taxon>Helotiaceae</taxon>
        <taxon>Hymenoscyphus</taxon>
    </lineage>
</organism>
<name>A0A9N9LZ21_9HELO</name>
<reference evidence="1" key="1">
    <citation type="submission" date="2021-07" db="EMBL/GenBank/DDBJ databases">
        <authorList>
            <person name="Durling M."/>
        </authorList>
    </citation>
    <scope>NUCLEOTIDE SEQUENCE</scope>
</reference>
<dbReference type="AlphaFoldDB" id="A0A9N9LZ21"/>
<dbReference type="Proteomes" id="UP000701801">
    <property type="component" value="Unassembled WGS sequence"/>
</dbReference>
<protein>
    <submittedName>
        <fullName evidence="1">Uncharacterized protein</fullName>
    </submittedName>
</protein>
<evidence type="ECO:0000313" key="2">
    <source>
        <dbReference type="Proteomes" id="UP000701801"/>
    </source>
</evidence>
<keyword evidence="2" id="KW-1185">Reference proteome</keyword>
<evidence type="ECO:0000313" key="1">
    <source>
        <dbReference type="EMBL" id="CAG8983689.1"/>
    </source>
</evidence>
<sequence>MSSISHLTNLFSLKLQSRFSSKAKYPSIFDDNFSQRVQIPPRRRRPLTPSMMSRILNKQLRDLKGLKTRLRTKELRARREFIASERAEKVQLAPPYRGSRLNPDFEVRKDELDENPTIKKWNALRLIVCRRSKIAYEIEKKTEKLERLSRYILAYRKAQKRGVGSFNVELWCVADKKKLGRKWMENSPYFYD</sequence>